<dbReference type="InterPro" id="IPR011604">
    <property type="entry name" value="PDDEXK-like_dom_sf"/>
</dbReference>
<dbReference type="Proteomes" id="UP001496674">
    <property type="component" value="Chromosome"/>
</dbReference>
<dbReference type="RefSeq" id="WP_353332821.1">
    <property type="nucleotide sequence ID" value="NZ_AP028055.1"/>
</dbReference>
<accession>A0ABN6Z0J8</accession>
<dbReference type="Gene3D" id="3.90.320.10">
    <property type="match status" value="1"/>
</dbReference>
<evidence type="ECO:0008006" key="3">
    <source>
        <dbReference type="Google" id="ProtNLM"/>
    </source>
</evidence>
<organism evidence="1 2">
    <name type="scientific">Bacteroides sedimenti</name>
    <dbReference type="NCBI Taxonomy" id="2136147"/>
    <lineage>
        <taxon>Bacteria</taxon>
        <taxon>Pseudomonadati</taxon>
        <taxon>Bacteroidota</taxon>
        <taxon>Bacteroidia</taxon>
        <taxon>Bacteroidales</taxon>
        <taxon>Bacteroidaceae</taxon>
        <taxon>Bacteroides</taxon>
    </lineage>
</organism>
<sequence>MAKKEQEKAHALLSPSGAARWMICTPSAVLESQFPDKTSDAAEEGTLAHLLGETIIRNRLGRVSDKAFADAMVNIKKHKFYSPEMLDYMNAYADFVLDELTASRVICPDAEIEVEVQLNLSDYMQDAFGTGDIGIVSDKVLKVIDLKYGKGVKVSCVDNIQMKIYALGFLAIYDIAYDIEEVQMTIYQPRMDNISSYTMKVKDLRDWAENELKPKAKLAFDGLGEYVPSDKCQFCKAKNRCRALAMKNLEALKYEFQDPDLLSDKEITEILTYTDMLVSWANSISGYALQEALNGKKWEGFKLVEGRSVRVITDDEKAAEILSKEGFTDEQIFTRKLAGITSLEKLVSKAKFNELLAGLIDKPQGKPTLVPECDSRPEFNGIEQAKADFQ</sequence>
<name>A0ABN6Z0J8_9BACE</name>
<proteinExistence type="predicted"/>
<dbReference type="InterPro" id="IPR021229">
    <property type="entry name" value="DUF2800"/>
</dbReference>
<reference evidence="1 2" key="1">
    <citation type="submission" date="2023-04" db="EMBL/GenBank/DDBJ databases">
        <title>Draft genome sequence of acteroides sedimenti strain YN3PY1.</title>
        <authorList>
            <person name="Yoshida N."/>
        </authorList>
    </citation>
    <scope>NUCLEOTIDE SEQUENCE [LARGE SCALE GENOMIC DNA]</scope>
    <source>
        <strain evidence="1 2">YN3PY1</strain>
    </source>
</reference>
<evidence type="ECO:0000313" key="2">
    <source>
        <dbReference type="Proteomes" id="UP001496674"/>
    </source>
</evidence>
<dbReference type="EMBL" id="AP028055">
    <property type="protein sequence ID" value="BEG98133.1"/>
    <property type="molecule type" value="Genomic_DNA"/>
</dbReference>
<evidence type="ECO:0000313" key="1">
    <source>
        <dbReference type="EMBL" id="BEG98133.1"/>
    </source>
</evidence>
<dbReference type="Pfam" id="PF10926">
    <property type="entry name" value="DUF2800"/>
    <property type="match status" value="1"/>
</dbReference>
<keyword evidence="2" id="KW-1185">Reference proteome</keyword>
<gene>
    <name evidence="1" type="ORF">BSYN_03980</name>
</gene>
<protein>
    <recommendedName>
        <fullName evidence="3">DUF2800 domain-containing protein</fullName>
    </recommendedName>
</protein>